<protein>
    <submittedName>
        <fullName evidence="1">Uncharacterized protein</fullName>
    </submittedName>
</protein>
<dbReference type="EMBL" id="JAGFBR010000007">
    <property type="protein sequence ID" value="KAH0464373.1"/>
    <property type="molecule type" value="Genomic_DNA"/>
</dbReference>
<keyword evidence="2" id="KW-1185">Reference proteome</keyword>
<sequence>MIRHLSVNISNLKVLKILGNLKICDWKAKLSSTTWRIYVKNENGFKIVKLEHMSELRRLKNQTSSKCEGC</sequence>
<evidence type="ECO:0000313" key="1">
    <source>
        <dbReference type="EMBL" id="KAH0464373.1"/>
    </source>
</evidence>
<evidence type="ECO:0000313" key="2">
    <source>
        <dbReference type="Proteomes" id="UP000775213"/>
    </source>
</evidence>
<dbReference type="Proteomes" id="UP000775213">
    <property type="component" value="Unassembled WGS sequence"/>
</dbReference>
<gene>
    <name evidence="1" type="ORF">IEQ34_007159</name>
</gene>
<dbReference type="AlphaFoldDB" id="A0AAV7HA58"/>
<accession>A0AAV7HA58</accession>
<proteinExistence type="predicted"/>
<name>A0AAV7HA58_DENCH</name>
<organism evidence="1 2">
    <name type="scientific">Dendrobium chrysotoxum</name>
    <name type="common">Orchid</name>
    <dbReference type="NCBI Taxonomy" id="161865"/>
    <lineage>
        <taxon>Eukaryota</taxon>
        <taxon>Viridiplantae</taxon>
        <taxon>Streptophyta</taxon>
        <taxon>Embryophyta</taxon>
        <taxon>Tracheophyta</taxon>
        <taxon>Spermatophyta</taxon>
        <taxon>Magnoliopsida</taxon>
        <taxon>Liliopsida</taxon>
        <taxon>Asparagales</taxon>
        <taxon>Orchidaceae</taxon>
        <taxon>Epidendroideae</taxon>
        <taxon>Malaxideae</taxon>
        <taxon>Dendrobiinae</taxon>
        <taxon>Dendrobium</taxon>
    </lineage>
</organism>
<comment type="caution">
    <text evidence="1">The sequence shown here is derived from an EMBL/GenBank/DDBJ whole genome shotgun (WGS) entry which is preliminary data.</text>
</comment>
<reference evidence="1 2" key="1">
    <citation type="journal article" date="2021" name="Hortic Res">
        <title>Chromosome-scale assembly of the Dendrobium chrysotoxum genome enhances the understanding of orchid evolution.</title>
        <authorList>
            <person name="Zhang Y."/>
            <person name="Zhang G.Q."/>
            <person name="Zhang D."/>
            <person name="Liu X.D."/>
            <person name="Xu X.Y."/>
            <person name="Sun W.H."/>
            <person name="Yu X."/>
            <person name="Zhu X."/>
            <person name="Wang Z.W."/>
            <person name="Zhao X."/>
            <person name="Zhong W.Y."/>
            <person name="Chen H."/>
            <person name="Yin W.L."/>
            <person name="Huang T."/>
            <person name="Niu S.C."/>
            <person name="Liu Z.J."/>
        </authorList>
    </citation>
    <scope>NUCLEOTIDE SEQUENCE [LARGE SCALE GENOMIC DNA]</scope>
    <source>
        <strain evidence="1">Lindl</strain>
    </source>
</reference>